<evidence type="ECO:0000256" key="6">
    <source>
        <dbReference type="RuleBase" id="RU003707"/>
    </source>
</evidence>
<dbReference type="STRING" id="1317117.ATO7_01240"/>
<proteinExistence type="inferred from homology"/>
<dbReference type="GO" id="GO:0006635">
    <property type="term" value="P:fatty acid beta-oxidation"/>
    <property type="evidence" value="ECO:0007669"/>
    <property type="project" value="UniProtKB-UniPathway"/>
</dbReference>
<comment type="pathway">
    <text evidence="1">Lipid metabolism; fatty acid beta-oxidation.</text>
</comment>
<accession>A0A1Y1SFN7</accession>
<evidence type="ECO:0000313" key="7">
    <source>
        <dbReference type="EMBL" id="ORE88457.1"/>
    </source>
</evidence>
<name>A0A1Y1SFN7_9GAMM</name>
<keyword evidence="5" id="KW-0413">Isomerase</keyword>
<evidence type="ECO:0000313" key="8">
    <source>
        <dbReference type="Proteomes" id="UP000192342"/>
    </source>
</evidence>
<dbReference type="InterPro" id="IPR045002">
    <property type="entry name" value="Ech1-like"/>
</dbReference>
<comment type="caution">
    <text evidence="7">The sequence shown here is derived from an EMBL/GenBank/DDBJ whole genome shotgun (WGS) entry which is preliminary data.</text>
</comment>
<dbReference type="InterPro" id="IPR029045">
    <property type="entry name" value="ClpP/crotonase-like_dom_sf"/>
</dbReference>
<dbReference type="PANTHER" id="PTHR43149">
    <property type="entry name" value="ENOYL-COA HYDRATASE"/>
    <property type="match status" value="1"/>
</dbReference>
<dbReference type="Proteomes" id="UP000192342">
    <property type="component" value="Unassembled WGS sequence"/>
</dbReference>
<dbReference type="OrthoDB" id="9807606at2"/>
<dbReference type="InterPro" id="IPR001753">
    <property type="entry name" value="Enoyl-CoA_hydra/iso"/>
</dbReference>
<dbReference type="PROSITE" id="PS00166">
    <property type="entry name" value="ENOYL_COA_HYDRATASE"/>
    <property type="match status" value="1"/>
</dbReference>
<dbReference type="Gene3D" id="1.10.12.10">
    <property type="entry name" value="Lyase 2-enoyl-coa Hydratase, Chain A, domain 2"/>
    <property type="match status" value="1"/>
</dbReference>
<keyword evidence="3" id="KW-0276">Fatty acid metabolism</keyword>
<dbReference type="RefSeq" id="WP_083559095.1">
    <property type="nucleotide sequence ID" value="NZ_AQQV01000001.1"/>
</dbReference>
<evidence type="ECO:0000256" key="3">
    <source>
        <dbReference type="ARBA" id="ARBA00022832"/>
    </source>
</evidence>
<gene>
    <name evidence="7" type="ORF">ATO7_01240</name>
</gene>
<dbReference type="SUPFAM" id="SSF52096">
    <property type="entry name" value="ClpP/crotonase"/>
    <property type="match status" value="1"/>
</dbReference>
<dbReference type="InterPro" id="IPR014748">
    <property type="entry name" value="Enoyl-CoA_hydra_C"/>
</dbReference>
<dbReference type="Pfam" id="PF00378">
    <property type="entry name" value="ECH_1"/>
    <property type="match status" value="1"/>
</dbReference>
<sequence length="263" mass="28527">MSDRITYTLNDGVADVRFTRGERHNALDAQQMQAVYETGAELAARKDVRAVVLSGEGPSFCSGLDFPSFQQPGQSLSSAFEVEDGQTANRAQRVATVWRDIPVPVIAALHGAAFGGGFQIAMGADLRIATPQTRLCIMEIDYGLIPDMGISQTLPPLLPYDVALELTLSGRQIEAAEALQLGLITRVAEDAHSAALDLARQFAARSPDAVRGTKALYLKSWPQQPQWLQLEAELQQAIVARSNFAEAVSAKMQKRAARFEDVS</sequence>
<dbReference type="CDD" id="cd06558">
    <property type="entry name" value="crotonase-like"/>
    <property type="match status" value="1"/>
</dbReference>
<evidence type="ECO:0000256" key="2">
    <source>
        <dbReference type="ARBA" id="ARBA00005254"/>
    </source>
</evidence>
<reference evidence="7 8" key="1">
    <citation type="submission" date="2013-04" db="EMBL/GenBank/DDBJ databases">
        <title>Oceanococcus atlanticus 22II-S10r2 Genome Sequencing.</title>
        <authorList>
            <person name="Lai Q."/>
            <person name="Li G."/>
            <person name="Shao Z."/>
        </authorList>
    </citation>
    <scope>NUCLEOTIDE SEQUENCE [LARGE SCALE GENOMIC DNA]</scope>
    <source>
        <strain evidence="7 8">22II-S10r2</strain>
    </source>
</reference>
<organism evidence="7 8">
    <name type="scientific">Oceanococcus atlanticus</name>
    <dbReference type="NCBI Taxonomy" id="1317117"/>
    <lineage>
        <taxon>Bacteria</taxon>
        <taxon>Pseudomonadati</taxon>
        <taxon>Pseudomonadota</taxon>
        <taxon>Gammaproteobacteria</taxon>
        <taxon>Chromatiales</taxon>
        <taxon>Oceanococcaceae</taxon>
        <taxon>Oceanococcus</taxon>
    </lineage>
</organism>
<dbReference type="Gene3D" id="3.90.226.10">
    <property type="entry name" value="2-enoyl-CoA Hydratase, Chain A, domain 1"/>
    <property type="match status" value="1"/>
</dbReference>
<evidence type="ECO:0000256" key="5">
    <source>
        <dbReference type="ARBA" id="ARBA00023235"/>
    </source>
</evidence>
<dbReference type="PANTHER" id="PTHR43149:SF1">
    <property type="entry name" value="DELTA(3,5)-DELTA(2,4)-DIENOYL-COA ISOMERASE, MITOCHONDRIAL"/>
    <property type="match status" value="1"/>
</dbReference>
<dbReference type="InterPro" id="IPR018376">
    <property type="entry name" value="Enoyl-CoA_hyd/isom_CS"/>
</dbReference>
<evidence type="ECO:0000256" key="1">
    <source>
        <dbReference type="ARBA" id="ARBA00005005"/>
    </source>
</evidence>
<dbReference type="AlphaFoldDB" id="A0A1Y1SFN7"/>
<dbReference type="NCBIfam" id="NF005699">
    <property type="entry name" value="PRK07509.1"/>
    <property type="match status" value="1"/>
</dbReference>
<comment type="similarity">
    <text evidence="2 6">Belongs to the enoyl-CoA hydratase/isomerase family.</text>
</comment>
<dbReference type="EMBL" id="AQQV01000001">
    <property type="protein sequence ID" value="ORE88457.1"/>
    <property type="molecule type" value="Genomic_DNA"/>
</dbReference>
<dbReference type="UniPathway" id="UPA00659"/>
<protein>
    <submittedName>
        <fullName evidence="7">Enoyl-CoA hydratase/carnithine racemase</fullName>
    </submittedName>
</protein>
<keyword evidence="4" id="KW-0443">Lipid metabolism</keyword>
<dbReference type="GO" id="GO:0016853">
    <property type="term" value="F:isomerase activity"/>
    <property type="evidence" value="ECO:0007669"/>
    <property type="project" value="UniProtKB-KW"/>
</dbReference>
<evidence type="ECO:0000256" key="4">
    <source>
        <dbReference type="ARBA" id="ARBA00023098"/>
    </source>
</evidence>
<keyword evidence="8" id="KW-1185">Reference proteome</keyword>